<organism evidence="6 7">
    <name type="scientific">Mytilus coruscus</name>
    <name type="common">Sea mussel</name>
    <dbReference type="NCBI Taxonomy" id="42192"/>
    <lineage>
        <taxon>Eukaryota</taxon>
        <taxon>Metazoa</taxon>
        <taxon>Spiralia</taxon>
        <taxon>Lophotrochozoa</taxon>
        <taxon>Mollusca</taxon>
        <taxon>Bivalvia</taxon>
        <taxon>Autobranchia</taxon>
        <taxon>Pteriomorphia</taxon>
        <taxon>Mytilida</taxon>
        <taxon>Mytiloidea</taxon>
        <taxon>Mytilidae</taxon>
        <taxon>Mytilinae</taxon>
        <taxon>Mytilus</taxon>
    </lineage>
</organism>
<comment type="catalytic activity">
    <reaction evidence="1">
        <text>Thiol-dependent hydrolysis of ester, thioester, amide, peptide and isopeptide bonds formed by the C-terminal Gly of ubiquitin (a 76-residue protein attached to proteins as an intracellular targeting signal).</text>
        <dbReference type="EC" id="3.4.19.12"/>
    </reaction>
</comment>
<evidence type="ECO:0000256" key="2">
    <source>
        <dbReference type="ARBA" id="ARBA00012759"/>
    </source>
</evidence>
<dbReference type="OrthoDB" id="292964at2759"/>
<keyword evidence="4" id="KW-1133">Transmembrane helix</keyword>
<dbReference type="EMBL" id="CACVKT020004322">
    <property type="protein sequence ID" value="CAC5389112.1"/>
    <property type="molecule type" value="Genomic_DNA"/>
</dbReference>
<feature type="region of interest" description="Disordered" evidence="3">
    <location>
        <begin position="544"/>
        <end position="568"/>
    </location>
</feature>
<dbReference type="GO" id="GO:0004843">
    <property type="term" value="F:cysteine-type deubiquitinase activity"/>
    <property type="evidence" value="ECO:0007669"/>
    <property type="project" value="UniProtKB-EC"/>
</dbReference>
<dbReference type="AlphaFoldDB" id="A0A6J8BZL8"/>
<dbReference type="PROSITE" id="PS50235">
    <property type="entry name" value="USP_3"/>
    <property type="match status" value="1"/>
</dbReference>
<dbReference type="PANTHER" id="PTHR21646:SF23">
    <property type="entry name" value="UBIQUITIN CARBOXYL-TERMINAL HYDROLASE USP2"/>
    <property type="match status" value="1"/>
</dbReference>
<dbReference type="GO" id="GO:0016579">
    <property type="term" value="P:protein deubiquitination"/>
    <property type="evidence" value="ECO:0007669"/>
    <property type="project" value="InterPro"/>
</dbReference>
<dbReference type="InterPro" id="IPR038765">
    <property type="entry name" value="Papain-like_cys_pep_sf"/>
</dbReference>
<dbReference type="SUPFAM" id="SSF54001">
    <property type="entry name" value="Cysteine proteinases"/>
    <property type="match status" value="1"/>
</dbReference>
<keyword evidence="7" id="KW-1185">Reference proteome</keyword>
<dbReference type="Proteomes" id="UP000507470">
    <property type="component" value="Unassembled WGS sequence"/>
</dbReference>
<feature type="transmembrane region" description="Helical" evidence="4">
    <location>
        <begin position="15"/>
        <end position="33"/>
    </location>
</feature>
<dbReference type="PANTHER" id="PTHR21646">
    <property type="entry name" value="UBIQUITIN CARBOXYL-TERMINAL HYDROLASE"/>
    <property type="match status" value="1"/>
</dbReference>
<dbReference type="InterPro" id="IPR018200">
    <property type="entry name" value="USP_CS"/>
</dbReference>
<keyword evidence="4" id="KW-0472">Membrane</keyword>
<feature type="region of interest" description="Disordered" evidence="3">
    <location>
        <begin position="158"/>
        <end position="187"/>
    </location>
</feature>
<evidence type="ECO:0000256" key="1">
    <source>
        <dbReference type="ARBA" id="ARBA00000707"/>
    </source>
</evidence>
<dbReference type="PROSITE" id="PS00973">
    <property type="entry name" value="USP_2"/>
    <property type="match status" value="1"/>
</dbReference>
<feature type="domain" description="USP" evidence="5">
    <location>
        <begin position="293"/>
        <end position="766"/>
    </location>
</feature>
<dbReference type="InterPro" id="IPR028889">
    <property type="entry name" value="USP"/>
</dbReference>
<feature type="transmembrane region" description="Helical" evidence="4">
    <location>
        <begin position="45"/>
        <end position="62"/>
    </location>
</feature>
<dbReference type="Pfam" id="PF00443">
    <property type="entry name" value="UCH"/>
    <property type="match status" value="1"/>
</dbReference>
<dbReference type="CDD" id="cd02257">
    <property type="entry name" value="Peptidase_C19"/>
    <property type="match status" value="1"/>
</dbReference>
<dbReference type="Gene3D" id="3.90.70.10">
    <property type="entry name" value="Cysteine proteinases"/>
    <property type="match status" value="1"/>
</dbReference>
<evidence type="ECO:0000313" key="7">
    <source>
        <dbReference type="Proteomes" id="UP000507470"/>
    </source>
</evidence>
<accession>A0A6J8BZL8</accession>
<dbReference type="EC" id="3.4.19.12" evidence="2"/>
<protein>
    <recommendedName>
        <fullName evidence="2">ubiquitinyl hydrolase 1</fullName>
        <ecNumber evidence="2">3.4.19.12</ecNumber>
    </recommendedName>
</protein>
<proteinExistence type="predicted"/>
<dbReference type="InterPro" id="IPR001394">
    <property type="entry name" value="Peptidase_C19_UCH"/>
</dbReference>
<evidence type="ECO:0000256" key="3">
    <source>
        <dbReference type="SAM" id="MobiDB-lite"/>
    </source>
</evidence>
<evidence type="ECO:0000259" key="5">
    <source>
        <dbReference type="PROSITE" id="PS50235"/>
    </source>
</evidence>
<feature type="transmembrane region" description="Helical" evidence="4">
    <location>
        <begin position="68"/>
        <end position="86"/>
    </location>
</feature>
<name>A0A6J8BZL8_MYTCO</name>
<feature type="compositionally biased region" description="Polar residues" evidence="3">
    <location>
        <begin position="554"/>
        <end position="568"/>
    </location>
</feature>
<dbReference type="InterPro" id="IPR050185">
    <property type="entry name" value="Ub_carboxyl-term_hydrolase"/>
</dbReference>
<gene>
    <name evidence="6" type="ORF">MCOR_24325</name>
</gene>
<keyword evidence="4" id="KW-0812">Transmembrane</keyword>
<evidence type="ECO:0000256" key="4">
    <source>
        <dbReference type="SAM" id="Phobius"/>
    </source>
</evidence>
<reference evidence="6 7" key="1">
    <citation type="submission" date="2020-06" db="EMBL/GenBank/DDBJ databases">
        <authorList>
            <person name="Li R."/>
            <person name="Bekaert M."/>
        </authorList>
    </citation>
    <scope>NUCLEOTIDE SEQUENCE [LARGE SCALE GENOMIC DNA]</scope>
    <source>
        <strain evidence="7">wild</strain>
    </source>
</reference>
<sequence>MLWILQSALSQCFKFLLDCIFFIIVDLFVKWFLGDSRSPEEKKKIWLFESAALLISCVLIQLCDHTPYFLIGLTIVTFVYTQLPWLRFNPDLRHWWSVAQTRWEEYQQHTDSMARLQKQLSNEPPMRGMMNARPNIRHEEMRNNRFGTFQQKNVNFSFPQGQTQSHFDGISSQNVNKKDSTTTGKSMLSSLSRIKLSNVFKRPQNNVTPMKNEFSFMPASTTKVQHNDINTAIVTNEDHPPPKSTWFGNQLTRRPIRKIDRPYTPNYSPDHSSSLKSRFMSTFGFAGHHGGPPGLRNEGQNLCFMNSILQCIARTPNLCKHLSLETSKEAECSVAESVLLNTLVEILNSCMVEISSSSLDPMAFRQAASTLNSSLVAAPSQRQVQQDAAEFFMWLMDTVHTLLNKNRRGGQVAVENPRLNMLKFIYGHLNPAKIQDLKNACQVEINAANGFQNETYAEPIQRLSDLEWLSYKQENDSVIDNLFTGQLVTAYHNLRDNKISVNLQTYNVLPVTIAEPRDVSGLVVLLDCFSNFCNIEHLSGQEEMDNSPYKTVESPISQQSNQNLHRTPSNLRERKFTSVDSAISVGSPYSVMSPIPGMANLNDSGYQDNVFRTSTPIGNNVNPSRVLSRTCSIQRRCLLRQLPECLVIQLMRFSYNQFTGQSRKLLSPVKIPLKTLDLTSIMFDTVTHQENLSEEENCYKYDLYGVCVHYGGESTNYGHYVSYALQPDSNKWYKFDDEMVTEVNMDYELTTQEVMRNAYLLFYKKCKSN</sequence>
<evidence type="ECO:0000313" key="6">
    <source>
        <dbReference type="EMBL" id="CAC5389112.1"/>
    </source>
</evidence>